<feature type="transmembrane region" description="Helical" evidence="1">
    <location>
        <begin position="43"/>
        <end position="64"/>
    </location>
</feature>
<evidence type="ECO:0000313" key="2">
    <source>
        <dbReference type="EMBL" id="OBA24412.1"/>
    </source>
</evidence>
<dbReference type="GeneID" id="30027311"/>
<feature type="transmembrane region" description="Helical" evidence="1">
    <location>
        <begin position="21"/>
        <end position="37"/>
    </location>
</feature>
<gene>
    <name evidence="2" type="ORF">METBIDRAFT_132925</name>
</gene>
<keyword evidence="3" id="KW-1185">Reference proteome</keyword>
<keyword evidence="1" id="KW-0812">Transmembrane</keyword>
<sequence>MSRRPRFSSTGSPGRAWWNRQCLLVFGVFFVVVSFCFCCFCCFLSFCCFLCFWCFFVFVGFVVFC</sequence>
<dbReference type="Proteomes" id="UP000092555">
    <property type="component" value="Unassembled WGS sequence"/>
</dbReference>
<protein>
    <submittedName>
        <fullName evidence="2">Uncharacterized protein</fullName>
    </submittedName>
</protein>
<accession>A0A1A0HKJ5</accession>
<reference evidence="2 3" key="1">
    <citation type="submission" date="2016-05" db="EMBL/GenBank/DDBJ databases">
        <title>Comparative genomics of biotechnologically important yeasts.</title>
        <authorList>
            <consortium name="DOE Joint Genome Institute"/>
            <person name="Riley R."/>
            <person name="Haridas S."/>
            <person name="Wolfe K.H."/>
            <person name="Lopes M.R."/>
            <person name="Hittinger C.T."/>
            <person name="Goker M."/>
            <person name="Salamov A."/>
            <person name="Wisecaver J."/>
            <person name="Long T.M."/>
            <person name="Aerts A.L."/>
            <person name="Barry K."/>
            <person name="Choi C."/>
            <person name="Clum A."/>
            <person name="Coughlan A.Y."/>
            <person name="Deshpande S."/>
            <person name="Douglass A.P."/>
            <person name="Hanson S.J."/>
            <person name="Klenk H.-P."/>
            <person name="LaButti K."/>
            <person name="Lapidus A."/>
            <person name="Lindquist E."/>
            <person name="Lipzen A."/>
            <person name="Meier-kolthoff J.P."/>
            <person name="Ohm R.A."/>
            <person name="Otillar R.P."/>
            <person name="Pangilinan J."/>
            <person name="Peng Y."/>
            <person name="Rokas A."/>
            <person name="Rosa C.A."/>
            <person name="Scheuner C."/>
            <person name="Sibirny A.A."/>
            <person name="Slot J.C."/>
            <person name="Stielow J.B."/>
            <person name="Sun H."/>
            <person name="Kurtzman C.P."/>
            <person name="Blackwell M."/>
            <person name="Grigoriev I.V."/>
            <person name="Jeffries T.W."/>
        </authorList>
    </citation>
    <scope>NUCLEOTIDE SEQUENCE [LARGE SCALE GENOMIC DNA]</scope>
    <source>
        <strain evidence="2 3">NRRL YB-4993</strain>
    </source>
</reference>
<dbReference type="RefSeq" id="XP_018714893.1">
    <property type="nucleotide sequence ID" value="XM_018854335.1"/>
</dbReference>
<proteinExistence type="predicted"/>
<evidence type="ECO:0000256" key="1">
    <source>
        <dbReference type="SAM" id="Phobius"/>
    </source>
</evidence>
<evidence type="ECO:0000313" key="3">
    <source>
        <dbReference type="Proteomes" id="UP000092555"/>
    </source>
</evidence>
<comment type="caution">
    <text evidence="2">The sequence shown here is derived from an EMBL/GenBank/DDBJ whole genome shotgun (WGS) entry which is preliminary data.</text>
</comment>
<dbReference type="EMBL" id="LXTC01000001">
    <property type="protein sequence ID" value="OBA24412.1"/>
    <property type="molecule type" value="Genomic_DNA"/>
</dbReference>
<keyword evidence="1" id="KW-0472">Membrane</keyword>
<organism evidence="2 3">
    <name type="scientific">Metschnikowia bicuspidata var. bicuspidata NRRL YB-4993</name>
    <dbReference type="NCBI Taxonomy" id="869754"/>
    <lineage>
        <taxon>Eukaryota</taxon>
        <taxon>Fungi</taxon>
        <taxon>Dikarya</taxon>
        <taxon>Ascomycota</taxon>
        <taxon>Saccharomycotina</taxon>
        <taxon>Pichiomycetes</taxon>
        <taxon>Metschnikowiaceae</taxon>
        <taxon>Metschnikowia</taxon>
    </lineage>
</organism>
<dbReference type="AlphaFoldDB" id="A0A1A0HKJ5"/>
<name>A0A1A0HKJ5_9ASCO</name>
<keyword evidence="1" id="KW-1133">Transmembrane helix</keyword>